<evidence type="ECO:0000256" key="6">
    <source>
        <dbReference type="ARBA" id="ARBA00047334"/>
    </source>
</evidence>
<dbReference type="InParanoid" id="A0A0J6WYY0"/>
<dbReference type="GO" id="GO:0000287">
    <property type="term" value="F:magnesium ion binding"/>
    <property type="evidence" value="ECO:0007669"/>
    <property type="project" value="UniProtKB-UniRule"/>
</dbReference>
<dbReference type="Pfam" id="PF02581">
    <property type="entry name" value="TMP-TENI"/>
    <property type="match status" value="1"/>
</dbReference>
<feature type="binding site" evidence="9">
    <location>
        <position position="77"/>
    </location>
    <ligand>
        <name>4-amino-2-methyl-5-(diphosphooxymethyl)pyrimidine</name>
        <dbReference type="ChEBI" id="CHEBI:57841"/>
    </ligand>
</feature>
<comment type="pathway">
    <text evidence="1 9 11">Cofactor biosynthesis; thiamine diphosphate biosynthesis; thiamine phosphate from 4-amino-2-methyl-5-diphosphomethylpyrimidine and 4-methyl-5-(2-phosphoethyl)-thiazole: step 1/1.</text>
</comment>
<dbReference type="UniPathway" id="UPA00060">
    <property type="reaction ID" value="UER00141"/>
</dbReference>
<dbReference type="FunCoup" id="A0A0J6WYY0">
    <property type="interactions" value="330"/>
</dbReference>
<dbReference type="InterPro" id="IPR022998">
    <property type="entry name" value="ThiamineP_synth_TenI"/>
</dbReference>
<evidence type="ECO:0000256" key="11">
    <source>
        <dbReference type="RuleBase" id="RU004253"/>
    </source>
</evidence>
<dbReference type="PATRIC" id="fig|1122219.3.peg.2089"/>
<dbReference type="SUPFAM" id="SSF51391">
    <property type="entry name" value="Thiamin phosphate synthase"/>
    <property type="match status" value="1"/>
</dbReference>
<dbReference type="PANTHER" id="PTHR20857">
    <property type="entry name" value="THIAMINE-PHOSPHATE PYROPHOSPHORYLASE"/>
    <property type="match status" value="1"/>
</dbReference>
<dbReference type="OrthoDB" id="9812206at2"/>
<feature type="binding site" evidence="9">
    <location>
        <begin position="192"/>
        <end position="193"/>
    </location>
    <ligand>
        <name>2-[(2R,5Z)-2-carboxy-4-methylthiazol-5(2H)-ylidene]ethyl phosphate</name>
        <dbReference type="ChEBI" id="CHEBI:62899"/>
    </ligand>
</feature>
<feature type="binding site" evidence="9">
    <location>
        <begin position="142"/>
        <end position="144"/>
    </location>
    <ligand>
        <name>2-[(2R,5Z)-2-carboxy-4-methylthiazol-5(2H)-ylidene]ethyl phosphate</name>
        <dbReference type="ChEBI" id="CHEBI:62899"/>
    </ligand>
</feature>
<evidence type="ECO:0000256" key="10">
    <source>
        <dbReference type="RuleBase" id="RU003826"/>
    </source>
</evidence>
<feature type="binding site" evidence="9">
    <location>
        <position position="116"/>
    </location>
    <ligand>
        <name>4-amino-2-methyl-5-(diphosphooxymethyl)pyrimidine</name>
        <dbReference type="ChEBI" id="CHEBI:57841"/>
    </ligand>
</feature>
<dbReference type="CDD" id="cd00564">
    <property type="entry name" value="TMP_TenI"/>
    <property type="match status" value="1"/>
</dbReference>
<proteinExistence type="inferred from homology"/>
<dbReference type="AlphaFoldDB" id="A0A0J6WYY0"/>
<dbReference type="GO" id="GO:0005737">
    <property type="term" value="C:cytoplasm"/>
    <property type="evidence" value="ECO:0007669"/>
    <property type="project" value="TreeGrafter"/>
</dbReference>
<keyword evidence="5 9" id="KW-0784">Thiamine biosynthesis</keyword>
<evidence type="ECO:0000256" key="3">
    <source>
        <dbReference type="ARBA" id="ARBA00022723"/>
    </source>
</evidence>
<comment type="similarity">
    <text evidence="9 10">Belongs to the thiamine-phosphate synthase family.</text>
</comment>
<feature type="binding site" evidence="9">
    <location>
        <position position="172"/>
    </location>
    <ligand>
        <name>2-[(2R,5Z)-2-carboxy-4-methylthiazol-5(2H)-ylidene]ethyl phosphate</name>
        <dbReference type="ChEBI" id="CHEBI:62899"/>
    </ligand>
</feature>
<keyword evidence="14" id="KW-1185">Reference proteome</keyword>
<dbReference type="GO" id="GO:0004789">
    <property type="term" value="F:thiamine-phosphate diphosphorylase activity"/>
    <property type="evidence" value="ECO:0007669"/>
    <property type="project" value="UniProtKB-UniRule"/>
</dbReference>
<keyword evidence="3 9" id="KW-0479">Metal-binding</keyword>
<dbReference type="InterPro" id="IPR036206">
    <property type="entry name" value="ThiamineP_synth_sf"/>
</dbReference>
<dbReference type="Proteomes" id="UP000036503">
    <property type="component" value="Unassembled WGS sequence"/>
</dbReference>
<feature type="binding site" evidence="9">
    <location>
        <position position="97"/>
    </location>
    <ligand>
        <name>Mg(2+)</name>
        <dbReference type="ChEBI" id="CHEBI:18420"/>
    </ligand>
</feature>
<feature type="binding site" evidence="9">
    <location>
        <begin position="45"/>
        <end position="49"/>
    </location>
    <ligand>
        <name>4-amino-2-methyl-5-(diphosphooxymethyl)pyrimidine</name>
        <dbReference type="ChEBI" id="CHEBI:57841"/>
    </ligand>
</feature>
<evidence type="ECO:0000256" key="7">
    <source>
        <dbReference type="ARBA" id="ARBA00047851"/>
    </source>
</evidence>
<keyword evidence="2 9" id="KW-0808">Transferase</keyword>
<dbReference type="HAMAP" id="MF_00097">
    <property type="entry name" value="TMP_synthase"/>
    <property type="match status" value="1"/>
</dbReference>
<comment type="cofactor">
    <cofactor evidence="9">
        <name>Mg(2+)</name>
        <dbReference type="ChEBI" id="CHEBI:18420"/>
    </cofactor>
    <text evidence="9">Binds 1 Mg(2+) ion per subunit.</text>
</comment>
<dbReference type="GO" id="GO:0009228">
    <property type="term" value="P:thiamine biosynthetic process"/>
    <property type="evidence" value="ECO:0007669"/>
    <property type="project" value="UniProtKB-KW"/>
</dbReference>
<evidence type="ECO:0000256" key="2">
    <source>
        <dbReference type="ARBA" id="ARBA00022679"/>
    </source>
</evidence>
<evidence type="ECO:0000313" key="13">
    <source>
        <dbReference type="EMBL" id="KMO87463.1"/>
    </source>
</evidence>
<evidence type="ECO:0000256" key="4">
    <source>
        <dbReference type="ARBA" id="ARBA00022842"/>
    </source>
</evidence>
<organism evidence="13 14">
    <name type="scientific">Megasphaera cerevisiae DSM 20462</name>
    <dbReference type="NCBI Taxonomy" id="1122219"/>
    <lineage>
        <taxon>Bacteria</taxon>
        <taxon>Bacillati</taxon>
        <taxon>Bacillota</taxon>
        <taxon>Negativicutes</taxon>
        <taxon>Veillonellales</taxon>
        <taxon>Veillonellaceae</taxon>
        <taxon>Megasphaera</taxon>
    </lineage>
</organism>
<evidence type="ECO:0000256" key="8">
    <source>
        <dbReference type="ARBA" id="ARBA00047883"/>
    </source>
</evidence>
<dbReference type="EMBL" id="LEKT01000005">
    <property type="protein sequence ID" value="KMO87463.1"/>
    <property type="molecule type" value="Genomic_DNA"/>
</dbReference>
<gene>
    <name evidence="9" type="primary">thiE</name>
    <name evidence="13" type="ORF">AB840_02640</name>
</gene>
<comment type="catalytic activity">
    <reaction evidence="7 9 10">
        <text>2-(2-carboxy-4-methylthiazol-5-yl)ethyl phosphate + 4-amino-2-methyl-5-(diphosphooxymethyl)pyrimidine + 2 H(+) = thiamine phosphate + CO2 + diphosphate</text>
        <dbReference type="Rhea" id="RHEA:47848"/>
        <dbReference type="ChEBI" id="CHEBI:15378"/>
        <dbReference type="ChEBI" id="CHEBI:16526"/>
        <dbReference type="ChEBI" id="CHEBI:33019"/>
        <dbReference type="ChEBI" id="CHEBI:37575"/>
        <dbReference type="ChEBI" id="CHEBI:57841"/>
        <dbReference type="ChEBI" id="CHEBI:62890"/>
        <dbReference type="EC" id="2.5.1.3"/>
    </reaction>
</comment>
<dbReference type="STRING" id="39029.BSR42_05550"/>
<dbReference type="InterPro" id="IPR013785">
    <property type="entry name" value="Aldolase_TIM"/>
</dbReference>
<comment type="function">
    <text evidence="9">Condenses 4-methyl-5-(beta-hydroxyethyl)thiazole monophosphate (THZ-P) and 2-methyl-4-amino-5-hydroxymethyl pyrimidine pyrophosphate (HMP-PP) to form thiamine monophosphate (TMP).</text>
</comment>
<keyword evidence="4 9" id="KW-0460">Magnesium</keyword>
<comment type="catalytic activity">
    <reaction evidence="6 9 10">
        <text>4-methyl-5-(2-phosphooxyethyl)-thiazole + 4-amino-2-methyl-5-(diphosphooxymethyl)pyrimidine + H(+) = thiamine phosphate + diphosphate</text>
        <dbReference type="Rhea" id="RHEA:22328"/>
        <dbReference type="ChEBI" id="CHEBI:15378"/>
        <dbReference type="ChEBI" id="CHEBI:33019"/>
        <dbReference type="ChEBI" id="CHEBI:37575"/>
        <dbReference type="ChEBI" id="CHEBI:57841"/>
        <dbReference type="ChEBI" id="CHEBI:58296"/>
        <dbReference type="EC" id="2.5.1.3"/>
    </reaction>
</comment>
<feature type="domain" description="Thiamine phosphate synthase/TenI" evidence="12">
    <location>
        <begin position="15"/>
        <end position="195"/>
    </location>
</feature>
<sequence>MTKEEHLKRLMEDPIYAIMGEELSLGRKNLDIARALIKAGVKIIQYREKHKTWREKYAEATAISKLCHENNVTFIMNDSADLAIICHADGVHVGQDDAPVQIVKDLAGQDIFVGVSTNTTDEMEGALLDGADYIGFGPMFPTQSKKDADAVVSSEARNFALQFELPVVTIGGISLQNISGLYQEGFRSFAMISAVISQPDIAKAVSDLRQAVQDA</sequence>
<comment type="catalytic activity">
    <reaction evidence="8 9 10">
        <text>2-[(2R,5Z)-2-carboxy-4-methylthiazol-5(2H)-ylidene]ethyl phosphate + 4-amino-2-methyl-5-(diphosphooxymethyl)pyrimidine + 2 H(+) = thiamine phosphate + CO2 + diphosphate</text>
        <dbReference type="Rhea" id="RHEA:47844"/>
        <dbReference type="ChEBI" id="CHEBI:15378"/>
        <dbReference type="ChEBI" id="CHEBI:16526"/>
        <dbReference type="ChEBI" id="CHEBI:33019"/>
        <dbReference type="ChEBI" id="CHEBI:37575"/>
        <dbReference type="ChEBI" id="CHEBI:57841"/>
        <dbReference type="ChEBI" id="CHEBI:62899"/>
        <dbReference type="EC" id="2.5.1.3"/>
    </reaction>
</comment>
<dbReference type="EC" id="2.5.1.3" evidence="9"/>
<dbReference type="InterPro" id="IPR034291">
    <property type="entry name" value="TMP_synthase"/>
</dbReference>
<dbReference type="PANTHER" id="PTHR20857:SF15">
    <property type="entry name" value="THIAMINE-PHOSPHATE SYNTHASE"/>
    <property type="match status" value="1"/>
</dbReference>
<evidence type="ECO:0000259" key="12">
    <source>
        <dbReference type="Pfam" id="PF02581"/>
    </source>
</evidence>
<dbReference type="FunFam" id="3.20.20.70:FF:000096">
    <property type="entry name" value="Thiamine-phosphate synthase"/>
    <property type="match status" value="1"/>
</dbReference>
<dbReference type="Gene3D" id="3.20.20.70">
    <property type="entry name" value="Aldolase class I"/>
    <property type="match status" value="1"/>
</dbReference>
<evidence type="ECO:0000313" key="14">
    <source>
        <dbReference type="Proteomes" id="UP000036503"/>
    </source>
</evidence>
<dbReference type="GO" id="GO:0009229">
    <property type="term" value="P:thiamine diphosphate biosynthetic process"/>
    <property type="evidence" value="ECO:0007669"/>
    <property type="project" value="UniProtKB-UniRule"/>
</dbReference>
<name>A0A0J6WYY0_9FIRM</name>
<feature type="binding site" evidence="9">
    <location>
        <position position="78"/>
    </location>
    <ligand>
        <name>Mg(2+)</name>
        <dbReference type="ChEBI" id="CHEBI:18420"/>
    </ligand>
</feature>
<evidence type="ECO:0000256" key="1">
    <source>
        <dbReference type="ARBA" id="ARBA00005165"/>
    </source>
</evidence>
<dbReference type="NCBIfam" id="TIGR00693">
    <property type="entry name" value="thiE"/>
    <property type="match status" value="1"/>
</dbReference>
<protein>
    <recommendedName>
        <fullName evidence="9">Thiamine-phosphate synthase</fullName>
        <shortName evidence="9">TP synthase</shortName>
        <shortName evidence="9">TPS</shortName>
        <ecNumber evidence="9">2.5.1.3</ecNumber>
    </recommendedName>
    <alternativeName>
        <fullName evidence="9">Thiamine-phosphate pyrophosphorylase</fullName>
        <shortName evidence="9">TMP pyrophosphorylase</shortName>
        <shortName evidence="9">TMP-PPase</shortName>
    </alternativeName>
</protein>
<accession>A0A0J6WYY0</accession>
<reference evidence="13 14" key="1">
    <citation type="submission" date="2015-06" db="EMBL/GenBank/DDBJ databases">
        <title>Draft genome sequence of beer spoilage bacterium Megasphaera cerevisiae type strain 20462.</title>
        <authorList>
            <person name="Kutumbaka K."/>
            <person name="Pasmowitz J."/>
            <person name="Mategko J."/>
            <person name="Reyes D."/>
            <person name="Friedrich A."/>
            <person name="Han S."/>
            <person name="Martens-Habbena W."/>
            <person name="Neal-McKinney J."/>
            <person name="Janagama H.K."/>
            <person name="Nadala C."/>
            <person name="Samadpour M."/>
        </authorList>
    </citation>
    <scope>NUCLEOTIDE SEQUENCE [LARGE SCALE GENOMIC DNA]</scope>
    <source>
        <strain evidence="13 14">DSM 20462</strain>
    </source>
</reference>
<comment type="caution">
    <text evidence="13">The sequence shown here is derived from an EMBL/GenBank/DDBJ whole genome shotgun (WGS) entry which is preliminary data.</text>
</comment>
<evidence type="ECO:0000256" key="5">
    <source>
        <dbReference type="ARBA" id="ARBA00022977"/>
    </source>
</evidence>
<dbReference type="RefSeq" id="WP_048513280.1">
    <property type="nucleotide sequence ID" value="NZ_FUXD01000001.1"/>
</dbReference>
<feature type="binding site" evidence="9">
    <location>
        <position position="145"/>
    </location>
    <ligand>
        <name>4-amino-2-methyl-5-(diphosphooxymethyl)pyrimidine</name>
        <dbReference type="ChEBI" id="CHEBI:57841"/>
    </ligand>
</feature>
<evidence type="ECO:0000256" key="9">
    <source>
        <dbReference type="HAMAP-Rule" id="MF_00097"/>
    </source>
</evidence>